<dbReference type="Pfam" id="PF02604">
    <property type="entry name" value="PhdYeFM_antitox"/>
    <property type="match status" value="1"/>
</dbReference>
<dbReference type="InterPro" id="IPR036165">
    <property type="entry name" value="YefM-like_sf"/>
</dbReference>
<gene>
    <name evidence="3" type="ORF">A2954_02040</name>
</gene>
<organism evidence="3 4">
    <name type="scientific">Candidatus Roizmanbacteria bacterium RIFCSPLOWO2_01_FULL_37_12</name>
    <dbReference type="NCBI Taxonomy" id="1802056"/>
    <lineage>
        <taxon>Bacteria</taxon>
        <taxon>Candidatus Roizmaniibacteriota</taxon>
    </lineage>
</organism>
<dbReference type="AlphaFoldDB" id="A0A1F7IFH3"/>
<dbReference type="SUPFAM" id="SSF143120">
    <property type="entry name" value="YefM-like"/>
    <property type="match status" value="1"/>
</dbReference>
<evidence type="ECO:0000313" key="3">
    <source>
        <dbReference type="EMBL" id="OGK42107.1"/>
    </source>
</evidence>
<evidence type="ECO:0000256" key="1">
    <source>
        <dbReference type="ARBA" id="ARBA00009981"/>
    </source>
</evidence>
<dbReference type="Gene3D" id="3.40.1620.10">
    <property type="entry name" value="YefM-like domain"/>
    <property type="match status" value="1"/>
</dbReference>
<dbReference type="Proteomes" id="UP000177698">
    <property type="component" value="Unassembled WGS sequence"/>
</dbReference>
<dbReference type="STRING" id="1802056.A2954_02040"/>
<comment type="caution">
    <text evidence="3">The sequence shown here is derived from an EMBL/GenBank/DDBJ whole genome shotgun (WGS) entry which is preliminary data.</text>
</comment>
<protein>
    <recommendedName>
        <fullName evidence="2">Antitoxin</fullName>
    </recommendedName>
</protein>
<sequence>MLTPKTISASEAKNKFGSLISWVTRNGNEVIVESRGKPKIAVMSYDDYEKIKKVKEEMRRKQALQRLREVRKRVQARNSDLTPKQAEALAERFVRDVIDDMVKEGKINFDK</sequence>
<evidence type="ECO:0000313" key="4">
    <source>
        <dbReference type="Proteomes" id="UP000177698"/>
    </source>
</evidence>
<comment type="similarity">
    <text evidence="1 2">Belongs to the phD/YefM antitoxin family.</text>
</comment>
<dbReference type="NCBIfam" id="TIGR01552">
    <property type="entry name" value="phd_fam"/>
    <property type="match status" value="1"/>
</dbReference>
<proteinExistence type="inferred from homology"/>
<name>A0A1F7IFH3_9BACT</name>
<dbReference type="PANTHER" id="PTHR33713">
    <property type="entry name" value="ANTITOXIN YAFN-RELATED"/>
    <property type="match status" value="1"/>
</dbReference>
<comment type="function">
    <text evidence="2">Antitoxin component of a type II toxin-antitoxin (TA) system.</text>
</comment>
<dbReference type="InterPro" id="IPR051405">
    <property type="entry name" value="phD/YefM_antitoxin"/>
</dbReference>
<dbReference type="PANTHER" id="PTHR33713:SF6">
    <property type="entry name" value="ANTITOXIN YEFM"/>
    <property type="match status" value="1"/>
</dbReference>
<evidence type="ECO:0000256" key="2">
    <source>
        <dbReference type="RuleBase" id="RU362080"/>
    </source>
</evidence>
<reference evidence="3 4" key="1">
    <citation type="journal article" date="2016" name="Nat. Commun.">
        <title>Thousands of microbial genomes shed light on interconnected biogeochemical processes in an aquifer system.</title>
        <authorList>
            <person name="Anantharaman K."/>
            <person name="Brown C.T."/>
            <person name="Hug L.A."/>
            <person name="Sharon I."/>
            <person name="Castelle C.J."/>
            <person name="Probst A.J."/>
            <person name="Thomas B.C."/>
            <person name="Singh A."/>
            <person name="Wilkins M.J."/>
            <person name="Karaoz U."/>
            <person name="Brodie E.L."/>
            <person name="Williams K.H."/>
            <person name="Hubbard S.S."/>
            <person name="Banfield J.F."/>
        </authorList>
    </citation>
    <scope>NUCLEOTIDE SEQUENCE [LARGE SCALE GENOMIC DNA]</scope>
</reference>
<accession>A0A1F7IFH3</accession>
<dbReference type="InterPro" id="IPR006442">
    <property type="entry name" value="Antitoxin_Phd/YefM"/>
</dbReference>
<dbReference type="EMBL" id="MGAG01000004">
    <property type="protein sequence ID" value="OGK42107.1"/>
    <property type="molecule type" value="Genomic_DNA"/>
</dbReference>